<dbReference type="InterPro" id="IPR029063">
    <property type="entry name" value="SAM-dependent_MTases_sf"/>
</dbReference>
<evidence type="ECO:0000313" key="1">
    <source>
        <dbReference type="EMBL" id="KAJ5552892.1"/>
    </source>
</evidence>
<dbReference type="PANTHER" id="PTHR18895">
    <property type="entry name" value="HEMK METHYLTRANSFERASE"/>
    <property type="match status" value="1"/>
</dbReference>
<comment type="caution">
    <text evidence="1">The sequence shown here is derived from an EMBL/GenBank/DDBJ whole genome shotgun (WGS) entry which is preliminary data.</text>
</comment>
<dbReference type="GO" id="GO:0008168">
    <property type="term" value="F:methyltransferase activity"/>
    <property type="evidence" value="ECO:0007669"/>
    <property type="project" value="InterPro"/>
</dbReference>
<dbReference type="PROSITE" id="PS00092">
    <property type="entry name" value="N6_MTASE"/>
    <property type="match status" value="1"/>
</dbReference>
<dbReference type="Gene3D" id="1.10.8.10">
    <property type="entry name" value="DNA helicase RuvA subunit, C-terminal domain"/>
    <property type="match status" value="1"/>
</dbReference>
<dbReference type="GO" id="GO:0032259">
    <property type="term" value="P:methylation"/>
    <property type="evidence" value="ECO:0007669"/>
    <property type="project" value="InterPro"/>
</dbReference>
<protein>
    <recommendedName>
        <fullName evidence="3">S-adenosyl-L-methionine-dependent methyltransferase</fullName>
    </recommendedName>
</protein>
<dbReference type="GO" id="GO:0005739">
    <property type="term" value="C:mitochondrion"/>
    <property type="evidence" value="ECO:0007669"/>
    <property type="project" value="TreeGrafter"/>
</dbReference>
<dbReference type="Proteomes" id="UP001220324">
    <property type="component" value="Unassembled WGS sequence"/>
</dbReference>
<dbReference type="SUPFAM" id="SSF53335">
    <property type="entry name" value="S-adenosyl-L-methionine-dependent methyltransferases"/>
    <property type="match status" value="1"/>
</dbReference>
<reference evidence="1 2" key="1">
    <citation type="journal article" date="2023" name="IMA Fungus">
        <title>Comparative genomic study of the Penicillium genus elucidates a diverse pangenome and 15 lateral gene transfer events.</title>
        <authorList>
            <person name="Petersen C."/>
            <person name="Sorensen T."/>
            <person name="Nielsen M.R."/>
            <person name="Sondergaard T.E."/>
            <person name="Sorensen J.L."/>
            <person name="Fitzpatrick D.A."/>
            <person name="Frisvad J.C."/>
            <person name="Nielsen K.L."/>
        </authorList>
    </citation>
    <scope>NUCLEOTIDE SEQUENCE [LARGE SCALE GENOMIC DNA]</scope>
    <source>
        <strain evidence="1 2">IBT 35679</strain>
    </source>
</reference>
<keyword evidence="2" id="KW-1185">Reference proteome</keyword>
<name>A0AAD6D3C6_9EURO</name>
<dbReference type="GO" id="GO:0003676">
    <property type="term" value="F:nucleic acid binding"/>
    <property type="evidence" value="ECO:0007669"/>
    <property type="project" value="InterPro"/>
</dbReference>
<dbReference type="CDD" id="cd02440">
    <property type="entry name" value="AdoMet_MTases"/>
    <property type="match status" value="1"/>
</dbReference>
<dbReference type="InterPro" id="IPR050320">
    <property type="entry name" value="N5-glutamine_MTase"/>
</dbReference>
<dbReference type="PANTHER" id="PTHR18895:SF74">
    <property type="entry name" value="MTRF1L RELEASE FACTOR GLUTAMINE METHYLTRANSFERASE"/>
    <property type="match status" value="1"/>
</dbReference>
<dbReference type="EMBL" id="JAQIZZ010000002">
    <property type="protein sequence ID" value="KAJ5552892.1"/>
    <property type="molecule type" value="Genomic_DNA"/>
</dbReference>
<gene>
    <name evidence="1" type="ORF">N7494_002270</name>
</gene>
<dbReference type="InterPro" id="IPR002052">
    <property type="entry name" value="DNA_methylase_N6_adenine_CS"/>
</dbReference>
<evidence type="ECO:0008006" key="3">
    <source>
        <dbReference type="Google" id="ProtNLM"/>
    </source>
</evidence>
<dbReference type="Gene3D" id="3.40.50.150">
    <property type="entry name" value="Vaccinia Virus protein VP39"/>
    <property type="match status" value="1"/>
</dbReference>
<dbReference type="AlphaFoldDB" id="A0AAD6D3C6"/>
<proteinExistence type="predicted"/>
<organism evidence="1 2">
    <name type="scientific">Penicillium frequentans</name>
    <dbReference type="NCBI Taxonomy" id="3151616"/>
    <lineage>
        <taxon>Eukaryota</taxon>
        <taxon>Fungi</taxon>
        <taxon>Dikarya</taxon>
        <taxon>Ascomycota</taxon>
        <taxon>Pezizomycotina</taxon>
        <taxon>Eurotiomycetes</taxon>
        <taxon>Eurotiomycetidae</taxon>
        <taxon>Eurotiales</taxon>
        <taxon>Aspergillaceae</taxon>
        <taxon>Penicillium</taxon>
    </lineage>
</organism>
<accession>A0AAD6D3C6</accession>
<evidence type="ECO:0000313" key="2">
    <source>
        <dbReference type="Proteomes" id="UP001220324"/>
    </source>
</evidence>
<sequence length="366" mass="41335">MPRIPTSVLIKAYQGTPLLPLLLQECRTLTSARNELRWLRERALRDNQPPRLGSPGWRTRLKIMCQQRSRGVPLQYILGDQPFGDLEILCQRGVLIPRSDTESFTFQAAHLIRQMALESNDTPSPRRQRPLRVLDLCTGTGCIALLLHALLAPNFEDMQILGVDISPTALTLAQKNLAHNMHLDLLTNRAVTQVHFHRADVLGVGDESESVPKIQEVLREYFPRLENSDGSASEFECDLLISNPPYISTADFRNGTTSRSVRRFEPQLALVPPNTPQSEMPDGCNVEDVFYHRILTLSLQSQSKLTVLECGDIMQARRVVAMYQAMTTDQAKEFTMEVWPNSEHDLAAHGFHPHDGSRCVIIQRAR</sequence>